<organism evidence="5">
    <name type="scientific">Gibberella zeae (strain ATCC MYA-4620 / CBS 123657 / FGSC 9075 / NRRL 31084 / PH-1)</name>
    <name type="common">Wheat head blight fungus</name>
    <name type="synonym">Fusarium graminearum</name>
    <dbReference type="NCBI Taxonomy" id="229533"/>
    <lineage>
        <taxon>Eukaryota</taxon>
        <taxon>Fungi</taxon>
        <taxon>Dikarya</taxon>
        <taxon>Ascomycota</taxon>
        <taxon>Pezizomycotina</taxon>
        <taxon>Sordariomycetes</taxon>
        <taxon>Hypocreomycetidae</taxon>
        <taxon>Hypocreales</taxon>
        <taxon>Nectriaceae</taxon>
        <taxon>Fusarium</taxon>
    </lineage>
</organism>
<accession>A0A0E0SAP1</accession>
<keyword evidence="2" id="KW-0326">Glycosidase</keyword>
<evidence type="ECO:0000256" key="4">
    <source>
        <dbReference type="SAM" id="Phobius"/>
    </source>
</evidence>
<dbReference type="AlphaFoldDB" id="A0A098DQ68"/>
<evidence type="ECO:0000256" key="3">
    <source>
        <dbReference type="SAM" id="MobiDB-lite"/>
    </source>
</evidence>
<reference evidence="5" key="1">
    <citation type="journal article" date="2007" name="Science">
        <title>The Fusarium graminearum genome reveals a link between localized polymorphism and pathogen specialization.</title>
        <authorList>
            <person name="Cuomo C.A."/>
            <person name="Gueldener U."/>
            <person name="Xu J.-R."/>
            <person name="Trail F."/>
            <person name="Turgeon B.G."/>
            <person name="Di Pietro A."/>
            <person name="Walton J.D."/>
            <person name="Ma L.-J."/>
            <person name="Baker S.E."/>
            <person name="Rep M."/>
            <person name="Adam G."/>
            <person name="Antoniw J."/>
            <person name="Baldwin T."/>
            <person name="Calvo S.E."/>
            <person name="Chang Y.-L."/>
            <person name="DeCaprio D."/>
            <person name="Gale L.R."/>
            <person name="Gnerre S."/>
            <person name="Goswami R.S."/>
            <person name="Hammond-Kosack K."/>
            <person name="Harris L.J."/>
            <person name="Hilburn K."/>
            <person name="Kennell J.C."/>
            <person name="Kroken S."/>
            <person name="Magnuson J.K."/>
            <person name="Mannhaupt G."/>
            <person name="Mauceli E.W."/>
            <person name="Mewes H.-W."/>
            <person name="Mitterbauer R."/>
            <person name="Muehlbauer G."/>
            <person name="Muensterkoetter M."/>
            <person name="Nelson D."/>
            <person name="O'Donnell K."/>
            <person name="Ouellet T."/>
            <person name="Qi W."/>
            <person name="Quesneville H."/>
            <person name="Roncero M.I.G."/>
            <person name="Seong K.-Y."/>
            <person name="Tetko I.V."/>
            <person name="Urban M."/>
            <person name="Waalwijk C."/>
            <person name="Ward T.J."/>
            <person name="Yao J."/>
            <person name="Birren B.W."/>
            <person name="Kistler H.C."/>
        </authorList>
    </citation>
    <scope>NUCLEOTIDE SEQUENCE [LARGE SCALE GENOMIC DNA]</scope>
    <source>
        <strain evidence="5">PH-1 / ATCC MYA-4620 / FGSC 9075 / NRRL 31084</strain>
    </source>
</reference>
<keyword evidence="4" id="KW-1133">Transmembrane helix</keyword>
<evidence type="ECO:0000256" key="1">
    <source>
        <dbReference type="ARBA" id="ARBA00005519"/>
    </source>
</evidence>
<reference evidence="5" key="3">
    <citation type="submission" date="2017-01" db="UniProtKB">
        <authorList>
            <consortium name="EnsemblFungi"/>
        </authorList>
    </citation>
    <scope>IDENTIFICATION</scope>
    <source>
        <strain evidence="5">PH-1 / ATCC MYA-4620 / FGSC 9075 / NRRL 31084</strain>
    </source>
</reference>
<protein>
    <submittedName>
        <fullName evidence="5">Uncharacterized protein</fullName>
    </submittedName>
</protein>
<dbReference type="Pfam" id="PF01670">
    <property type="entry name" value="Glyco_hydro_12"/>
    <property type="match status" value="1"/>
</dbReference>
<keyword evidence="2" id="KW-0378">Hydrolase</keyword>
<dbReference type="PANTHER" id="PTHR34002:SF9">
    <property type="entry name" value="XYLOGLUCAN-SPECIFIC ENDO-BETA-1,4-GLUCANASE A"/>
    <property type="match status" value="1"/>
</dbReference>
<reference evidence="5" key="2">
    <citation type="journal article" date="2010" name="Nature">
        <title>Comparative genomics reveals mobile pathogenicity chromosomes in Fusarium.</title>
        <authorList>
            <person name="Ma L.J."/>
            <person name="van der Does H.C."/>
            <person name="Borkovich K.A."/>
            <person name="Coleman J.J."/>
            <person name="Daboussi M.J."/>
            <person name="Di Pietro A."/>
            <person name="Dufresne M."/>
            <person name="Freitag M."/>
            <person name="Grabherr M."/>
            <person name="Henrissat B."/>
            <person name="Houterman P.M."/>
            <person name="Kang S."/>
            <person name="Shim W.B."/>
            <person name="Woloshuk C."/>
            <person name="Xie X."/>
            <person name="Xu J.R."/>
            <person name="Antoniw J."/>
            <person name="Baker S.E."/>
            <person name="Bluhm B.H."/>
            <person name="Breakspear A."/>
            <person name="Brown D.W."/>
            <person name="Butchko R.A."/>
            <person name="Chapman S."/>
            <person name="Coulson R."/>
            <person name="Coutinho P.M."/>
            <person name="Danchin E.G."/>
            <person name="Diener A."/>
            <person name="Gale L.R."/>
            <person name="Gardiner D.M."/>
            <person name="Goff S."/>
            <person name="Hammond-Kosack K.E."/>
            <person name="Hilburn K."/>
            <person name="Hua-Van A."/>
            <person name="Jonkers W."/>
            <person name="Kazan K."/>
            <person name="Kodira C.D."/>
            <person name="Koehrsen M."/>
            <person name="Kumar L."/>
            <person name="Lee Y.H."/>
            <person name="Li L."/>
            <person name="Manners J.M."/>
            <person name="Miranda-Saavedra D."/>
            <person name="Mukherjee M."/>
            <person name="Park G."/>
            <person name="Park J."/>
            <person name="Park S.Y."/>
            <person name="Proctor R.H."/>
            <person name="Regev A."/>
            <person name="Ruiz-Roldan M.C."/>
            <person name="Sain D."/>
            <person name="Sakthikumar S."/>
            <person name="Sykes S."/>
            <person name="Schwartz D.C."/>
            <person name="Turgeon B.G."/>
            <person name="Wapinski I."/>
            <person name="Yoder O."/>
            <person name="Young S."/>
            <person name="Zeng Q."/>
            <person name="Zhou S."/>
            <person name="Galagan J."/>
            <person name="Cuomo C.A."/>
            <person name="Kistler H.C."/>
            <person name="Rep M."/>
        </authorList>
    </citation>
    <scope>GENOME REANNOTATION</scope>
    <source>
        <strain evidence="5">PH-1 / ATCC MYA-4620 / FGSC 9075 / NRRL 31084</strain>
    </source>
</reference>
<keyword evidence="4" id="KW-0472">Membrane</keyword>
<dbReference type="InterPro" id="IPR013319">
    <property type="entry name" value="GH11/12"/>
</dbReference>
<name>A0A098DQ68_GIBZE</name>
<dbReference type="SUPFAM" id="SSF49899">
    <property type="entry name" value="Concanavalin A-like lectins/glucanases"/>
    <property type="match status" value="1"/>
</dbReference>
<accession>A0A098DQ68</accession>
<dbReference type="InterPro" id="IPR013320">
    <property type="entry name" value="ConA-like_dom_sf"/>
</dbReference>
<proteinExistence type="inferred from homology"/>
<dbReference type="InterPro" id="IPR002594">
    <property type="entry name" value="GH12"/>
</dbReference>
<comment type="similarity">
    <text evidence="1 2">Belongs to the glycosyl hydrolase 12 (cellulase H) family.</text>
</comment>
<keyword evidence="4" id="KW-0812">Transmembrane</keyword>
<evidence type="ECO:0000313" key="5">
    <source>
        <dbReference type="EnsemblFungi" id="CEF83504"/>
    </source>
</evidence>
<keyword evidence="2" id="KW-0119">Carbohydrate metabolism</keyword>
<evidence type="ECO:0000256" key="2">
    <source>
        <dbReference type="RuleBase" id="RU361163"/>
    </source>
</evidence>
<feature type="transmembrane region" description="Helical" evidence="4">
    <location>
        <begin position="37"/>
        <end position="58"/>
    </location>
</feature>
<dbReference type="Gene3D" id="2.60.120.180">
    <property type="match status" value="1"/>
</dbReference>
<dbReference type="EMBL" id="HG970335">
    <property type="status" value="NOT_ANNOTATED_CDS"/>
    <property type="molecule type" value="Genomic_DNA"/>
</dbReference>
<keyword evidence="2" id="KW-0624">Polysaccharide degradation</keyword>
<gene>
    <name evidence="5" type="primary">FG07892.1</name>
</gene>
<feature type="region of interest" description="Disordered" evidence="3">
    <location>
        <begin position="66"/>
        <end position="90"/>
    </location>
</feature>
<dbReference type="PANTHER" id="PTHR34002">
    <property type="entry name" value="BLR1656 PROTEIN"/>
    <property type="match status" value="1"/>
</dbReference>
<dbReference type="EnsemblFungi" id="CEF83504">
    <property type="protein sequence ID" value="CEF83504"/>
    <property type="gene ID" value="FGRRES_07892_M"/>
</dbReference>
<dbReference type="GO" id="GO:0000272">
    <property type="term" value="P:polysaccharide catabolic process"/>
    <property type="evidence" value="ECO:0007669"/>
    <property type="project" value="UniProtKB-KW"/>
</dbReference>
<sequence length="360" mass="39872">MCLSRCLYLNPTCNLARIQYDALFQLSSVIAIMTIRFLVNFGLLALPIAITLGVLIGLQSQREATGGPPLFKPDPKPTGPKKKTGITTEQHCQKSYGIHPETKGQEYTLNPNQWGWDEGDDGGLCLYVNMNNNETYATNHTAPRWSVVWEYPQGPETAPVHAFPNIKVDGDVFPAKLSSIDKIEIDFEWTYAVGNKSAKGAKQVTKTDLTDLKDHLLNANVAMDMFMDSDKTKAQDSEDASHEIMVWFAAIGPATQPLGFNVDGSNPLAKKTLDGTEFKLYYDINQAKQKVLTWYADTPAEKFDGDLWPLIDEILSMDNADYPSASDYIGYMSWGTEAYSVNTTVTFDVPSLSINVGKKA</sequence>
<dbReference type="GO" id="GO:0008810">
    <property type="term" value="F:cellulase activity"/>
    <property type="evidence" value="ECO:0007669"/>
    <property type="project" value="InterPro"/>
</dbReference>